<dbReference type="InterPro" id="IPR052180">
    <property type="entry name" value="NhaC_Na-H+_Antiporter"/>
</dbReference>
<dbReference type="PANTHER" id="PTHR33451">
    <property type="entry name" value="MALATE-2H(+)/NA(+)-LACTATE ANTIPORTER"/>
    <property type="match status" value="1"/>
</dbReference>
<evidence type="ECO:0000313" key="11">
    <source>
        <dbReference type="EMBL" id="TDT45332.1"/>
    </source>
</evidence>
<dbReference type="RefSeq" id="WP_133687671.1">
    <property type="nucleotide sequence ID" value="NZ_SOAY01000011.1"/>
</dbReference>
<dbReference type="Pfam" id="PF03553">
    <property type="entry name" value="Na_H_antiporter"/>
    <property type="match status" value="2"/>
</dbReference>
<name>A0A4R7K377_9FLAO</name>
<dbReference type="InterPro" id="IPR018461">
    <property type="entry name" value="Na/H_Antiport_NhaC-like_C"/>
</dbReference>
<feature type="domain" description="Na+/H+ antiporter NhaC-like C-terminal" evidence="10">
    <location>
        <begin position="20"/>
        <end position="215"/>
    </location>
</feature>
<dbReference type="OrthoDB" id="9790605at2"/>
<comment type="similarity">
    <text evidence="8">Belongs to the NhaC Na(+)/H(+) (TC 2.A.35) antiporter family.</text>
</comment>
<feature type="domain" description="Na+/H+ antiporter NhaC-like C-terminal" evidence="10">
    <location>
        <begin position="231"/>
        <end position="427"/>
    </location>
</feature>
<protein>
    <submittedName>
        <fullName evidence="11">Na+/H+ antiporter NhaC</fullName>
    </submittedName>
</protein>
<feature type="transmembrane region" description="Helical" evidence="9">
    <location>
        <begin position="237"/>
        <end position="267"/>
    </location>
</feature>
<evidence type="ECO:0000256" key="3">
    <source>
        <dbReference type="ARBA" id="ARBA00022449"/>
    </source>
</evidence>
<feature type="transmembrane region" description="Helical" evidence="9">
    <location>
        <begin position="279"/>
        <end position="304"/>
    </location>
</feature>
<accession>A0A4R7K377</accession>
<feature type="transmembrane region" description="Helical" evidence="9">
    <location>
        <begin position="198"/>
        <end position="217"/>
    </location>
</feature>
<keyword evidence="7 9" id="KW-0472">Membrane</keyword>
<evidence type="ECO:0000256" key="2">
    <source>
        <dbReference type="ARBA" id="ARBA00022448"/>
    </source>
</evidence>
<sequence length="433" mass="46200">MESTKKIIPKFSALIPLFVFVFTFLGVGIYQNDFYALPAPIAVIVGIIVAFLLFKQSITSKINTLLKGCGDDKILTMCLIYLLAGAFAAITNETGSVDAIVNLGLDVIAIQYIYVGIFIIAGFLSVSTGTSVGAIVALAPIVVGFADESSADLAILCGALLGGSMFGDNLSVISDTTIAATQSLGCKMSDKFKQNIKIAVPAALFTIAILVFQGIGLESDVNQTTVYNYSIIKILPYVLVIVLSVVGVNVFVTLLLGTIAAGALGIAYGDFSLIESTKIAYTGFTNMTEIFLLSLLTGGLAALVERNGGIEFILVNIKKLIKNKKSAQFGIATLVSTINMAIANNTVSIIIAGPIAKTINDEYHLDNKKTASILDIFACIFQGLLPYGAQVLMILSFSKGKIDYIDLVSNTWYLLLLFIYTLLFIGLKPIHMK</sequence>
<evidence type="ECO:0000256" key="9">
    <source>
        <dbReference type="SAM" id="Phobius"/>
    </source>
</evidence>
<organism evidence="11 12">
    <name type="scientific">Maribacter spongiicola</name>
    <dbReference type="NCBI Taxonomy" id="1206753"/>
    <lineage>
        <taxon>Bacteria</taxon>
        <taxon>Pseudomonadati</taxon>
        <taxon>Bacteroidota</taxon>
        <taxon>Flavobacteriia</taxon>
        <taxon>Flavobacteriales</taxon>
        <taxon>Flavobacteriaceae</taxon>
        <taxon>Maribacter</taxon>
    </lineage>
</organism>
<evidence type="ECO:0000256" key="5">
    <source>
        <dbReference type="ARBA" id="ARBA00022692"/>
    </source>
</evidence>
<feature type="transmembrane region" description="Helical" evidence="9">
    <location>
        <begin position="36"/>
        <end position="54"/>
    </location>
</feature>
<evidence type="ECO:0000259" key="10">
    <source>
        <dbReference type="Pfam" id="PF03553"/>
    </source>
</evidence>
<evidence type="ECO:0000256" key="8">
    <source>
        <dbReference type="ARBA" id="ARBA00038435"/>
    </source>
</evidence>
<comment type="subcellular location">
    <subcellularLocation>
        <location evidence="1">Cell membrane</location>
        <topology evidence="1">Multi-pass membrane protein</topology>
    </subcellularLocation>
</comment>
<keyword evidence="2" id="KW-0813">Transport</keyword>
<reference evidence="11 12" key="1">
    <citation type="submission" date="2019-03" db="EMBL/GenBank/DDBJ databases">
        <title>Genomic Encyclopedia of Archaeal and Bacterial Type Strains, Phase II (KMG-II): from individual species to whole genera.</title>
        <authorList>
            <person name="Goeker M."/>
        </authorList>
    </citation>
    <scope>NUCLEOTIDE SEQUENCE [LARGE SCALE GENOMIC DNA]</scope>
    <source>
        <strain evidence="11 12">DSM 25233</strain>
    </source>
</reference>
<evidence type="ECO:0000313" key="12">
    <source>
        <dbReference type="Proteomes" id="UP000294749"/>
    </source>
</evidence>
<feature type="transmembrane region" description="Helical" evidence="9">
    <location>
        <begin position="410"/>
        <end position="427"/>
    </location>
</feature>
<dbReference type="GO" id="GO:0005886">
    <property type="term" value="C:plasma membrane"/>
    <property type="evidence" value="ECO:0007669"/>
    <property type="project" value="UniProtKB-SubCell"/>
</dbReference>
<evidence type="ECO:0000256" key="1">
    <source>
        <dbReference type="ARBA" id="ARBA00004651"/>
    </source>
</evidence>
<keyword evidence="4" id="KW-1003">Cell membrane</keyword>
<proteinExistence type="inferred from homology"/>
<evidence type="ECO:0000256" key="7">
    <source>
        <dbReference type="ARBA" id="ARBA00023136"/>
    </source>
</evidence>
<keyword evidence="5 9" id="KW-0812">Transmembrane</keyword>
<dbReference type="EMBL" id="SOAY01000011">
    <property type="protein sequence ID" value="TDT45332.1"/>
    <property type="molecule type" value="Genomic_DNA"/>
</dbReference>
<dbReference type="GO" id="GO:0015297">
    <property type="term" value="F:antiporter activity"/>
    <property type="evidence" value="ECO:0007669"/>
    <property type="project" value="UniProtKB-KW"/>
</dbReference>
<feature type="transmembrane region" description="Helical" evidence="9">
    <location>
        <begin position="12"/>
        <end position="30"/>
    </location>
</feature>
<dbReference type="Proteomes" id="UP000294749">
    <property type="component" value="Unassembled WGS sequence"/>
</dbReference>
<keyword evidence="6 9" id="KW-1133">Transmembrane helix</keyword>
<dbReference type="PANTHER" id="PTHR33451:SF4">
    <property type="entry name" value="NA+_H+ ANTIPORTER"/>
    <property type="match status" value="1"/>
</dbReference>
<evidence type="ECO:0000256" key="4">
    <source>
        <dbReference type="ARBA" id="ARBA00022475"/>
    </source>
</evidence>
<feature type="transmembrane region" description="Helical" evidence="9">
    <location>
        <begin position="112"/>
        <end position="145"/>
    </location>
</feature>
<keyword evidence="12" id="KW-1185">Reference proteome</keyword>
<keyword evidence="3" id="KW-0050">Antiport</keyword>
<dbReference type="AlphaFoldDB" id="A0A4R7K377"/>
<feature type="transmembrane region" description="Helical" evidence="9">
    <location>
        <begin position="74"/>
        <end position="92"/>
    </location>
</feature>
<comment type="caution">
    <text evidence="11">The sequence shown here is derived from an EMBL/GenBank/DDBJ whole genome shotgun (WGS) entry which is preliminary data.</text>
</comment>
<gene>
    <name evidence="11" type="ORF">CLV90_2418</name>
</gene>
<evidence type="ECO:0000256" key="6">
    <source>
        <dbReference type="ARBA" id="ARBA00022989"/>
    </source>
</evidence>
<feature type="transmembrane region" description="Helical" evidence="9">
    <location>
        <begin position="373"/>
        <end position="398"/>
    </location>
</feature>
<feature type="transmembrane region" description="Helical" evidence="9">
    <location>
        <begin position="329"/>
        <end position="352"/>
    </location>
</feature>